<dbReference type="PANTHER" id="PTHR36834">
    <property type="entry name" value="MEMBRANE PROTEIN-RELATED"/>
    <property type="match status" value="1"/>
</dbReference>
<dbReference type="InterPro" id="IPR053150">
    <property type="entry name" value="Teicoplanin_resist-assoc"/>
</dbReference>
<evidence type="ECO:0000256" key="2">
    <source>
        <dbReference type="SAM" id="Phobius"/>
    </source>
</evidence>
<reference evidence="5" key="1">
    <citation type="submission" date="2016-10" db="EMBL/GenBank/DDBJ databases">
        <authorList>
            <person name="Varghese N."/>
            <person name="Submissions S."/>
        </authorList>
    </citation>
    <scope>NUCLEOTIDE SEQUENCE [LARGE SCALE GENOMIC DNA]</scope>
    <source>
        <strain evidence="5">DSM 44771</strain>
    </source>
</reference>
<dbReference type="EMBL" id="FOZX01000002">
    <property type="protein sequence ID" value="SFS51864.1"/>
    <property type="molecule type" value="Genomic_DNA"/>
</dbReference>
<accession>A0A1I6QHG5</accession>
<evidence type="ECO:0000256" key="1">
    <source>
        <dbReference type="SAM" id="MobiDB-lite"/>
    </source>
</evidence>
<keyword evidence="2" id="KW-0472">Membrane</keyword>
<feature type="domain" description="VanZ-like" evidence="3">
    <location>
        <begin position="70"/>
        <end position="170"/>
    </location>
</feature>
<proteinExistence type="predicted"/>
<feature type="transmembrane region" description="Helical" evidence="2">
    <location>
        <begin position="12"/>
        <end position="34"/>
    </location>
</feature>
<dbReference type="PANTHER" id="PTHR36834:SF1">
    <property type="entry name" value="INTEGRAL MEMBRANE PROTEIN"/>
    <property type="match status" value="1"/>
</dbReference>
<sequence length="277" mass="29867">MQQILVAFDGFVPVVTTLLLVALAVGCGSGVLRGYSTEPFVMREPLIDGALAYSILVVGYLVFTPQVPTLEPFRPEIGNDVAEALTAAPGNTEPWLQLAGNLVLLLPLSVLVPQRVPWFDSVAKIAVGGMLCSASIEAVQFVAISGRVCSADDVVCNTIGAVLGGMLVRLPYWISPANRPQHRPTGEGDPTVWLLIARIEHERQCHQAAAQSRRSLPRRRPVVPAQPVLTKRAAPVGHPVLHAAPQRVPQPLPQRAPLGHQRTVPQQRPLVGQHNTR</sequence>
<evidence type="ECO:0000313" key="5">
    <source>
        <dbReference type="Proteomes" id="UP000198852"/>
    </source>
</evidence>
<evidence type="ECO:0000313" key="4">
    <source>
        <dbReference type="EMBL" id="SFS51864.1"/>
    </source>
</evidence>
<keyword evidence="2" id="KW-1133">Transmembrane helix</keyword>
<feature type="transmembrane region" description="Helical" evidence="2">
    <location>
        <begin position="46"/>
        <end position="63"/>
    </location>
</feature>
<keyword evidence="5" id="KW-1185">Reference proteome</keyword>
<protein>
    <submittedName>
        <fullName evidence="4">VanZ like family protein</fullName>
    </submittedName>
</protein>
<keyword evidence="2" id="KW-0812">Transmembrane</keyword>
<evidence type="ECO:0000259" key="3">
    <source>
        <dbReference type="Pfam" id="PF04892"/>
    </source>
</evidence>
<organism evidence="4 5">
    <name type="scientific">Saccharopolyspora flava</name>
    <dbReference type="NCBI Taxonomy" id="95161"/>
    <lineage>
        <taxon>Bacteria</taxon>
        <taxon>Bacillati</taxon>
        <taxon>Actinomycetota</taxon>
        <taxon>Actinomycetes</taxon>
        <taxon>Pseudonocardiales</taxon>
        <taxon>Pseudonocardiaceae</taxon>
        <taxon>Saccharopolyspora</taxon>
    </lineage>
</organism>
<feature type="region of interest" description="Disordered" evidence="1">
    <location>
        <begin position="227"/>
        <end position="277"/>
    </location>
</feature>
<dbReference type="AlphaFoldDB" id="A0A1I6QHG5"/>
<dbReference type="Pfam" id="PF04892">
    <property type="entry name" value="VanZ"/>
    <property type="match status" value="1"/>
</dbReference>
<name>A0A1I6QHG5_9PSEU</name>
<dbReference type="Proteomes" id="UP000198852">
    <property type="component" value="Unassembled WGS sequence"/>
</dbReference>
<gene>
    <name evidence="4" type="ORF">SAMN05660874_01459</name>
</gene>
<dbReference type="InterPro" id="IPR006976">
    <property type="entry name" value="VanZ-like"/>
</dbReference>